<proteinExistence type="predicted"/>
<dbReference type="GO" id="GO:0016747">
    <property type="term" value="F:acyltransferase activity, transferring groups other than amino-acyl groups"/>
    <property type="evidence" value="ECO:0007669"/>
    <property type="project" value="TreeGrafter"/>
</dbReference>
<dbReference type="EMBL" id="CP029042">
    <property type="protein sequence ID" value="AZS73197.1"/>
    <property type="molecule type" value="Genomic_DNA"/>
</dbReference>
<dbReference type="SUPFAM" id="SSF53474">
    <property type="entry name" value="alpha/beta-Hydrolases"/>
    <property type="match status" value="1"/>
</dbReference>
<evidence type="ECO:0000313" key="2">
    <source>
        <dbReference type="EMBL" id="AZS73197.1"/>
    </source>
</evidence>
<dbReference type="Gene3D" id="3.40.50.1820">
    <property type="entry name" value="alpha/beta hydrolase"/>
    <property type="match status" value="1"/>
</dbReference>
<feature type="chain" id="PRO_5018563203" evidence="1">
    <location>
        <begin position="39"/>
        <end position="367"/>
    </location>
</feature>
<dbReference type="Proteomes" id="UP000275579">
    <property type="component" value="Chromosome"/>
</dbReference>
<dbReference type="InterPro" id="IPR029058">
    <property type="entry name" value="AB_hydrolase_fold"/>
</dbReference>
<dbReference type="InterPro" id="IPR050583">
    <property type="entry name" value="Mycobacterial_A85_antigen"/>
</dbReference>
<evidence type="ECO:0000256" key="1">
    <source>
        <dbReference type="SAM" id="SignalP"/>
    </source>
</evidence>
<evidence type="ECO:0000313" key="3">
    <source>
        <dbReference type="Proteomes" id="UP000275579"/>
    </source>
</evidence>
<dbReference type="PANTHER" id="PTHR48098:SF1">
    <property type="entry name" value="DIACYLGLYCEROL ACYLTRANSFERASE_MYCOLYLTRANSFERASE AG85A"/>
    <property type="match status" value="1"/>
</dbReference>
<gene>
    <name evidence="2" type="ORF">DDE74_21570</name>
</gene>
<accession>A0A3Q9KBQ5</accession>
<dbReference type="AlphaFoldDB" id="A0A3Q9KBQ5"/>
<protein>
    <submittedName>
        <fullName evidence="2">Esterase</fullName>
    </submittedName>
</protein>
<reference evidence="2 3" key="1">
    <citation type="submission" date="2018-04" db="EMBL/GenBank/DDBJ databases">
        <title>Complete genome sequences of Streptomyces lydicus strain WYEC and characterization of antagonistic properties of biological control agents.</title>
        <authorList>
            <person name="Mariita R.M."/>
            <person name="Sello J.K."/>
        </authorList>
    </citation>
    <scope>NUCLEOTIDE SEQUENCE [LARGE SCALE GENOMIC DNA]</scope>
    <source>
        <strain evidence="2 3">WYEC 108</strain>
    </source>
</reference>
<feature type="signal peptide" evidence="1">
    <location>
        <begin position="1"/>
        <end position="38"/>
    </location>
</feature>
<dbReference type="InterPro" id="IPR000801">
    <property type="entry name" value="Esterase-like"/>
</dbReference>
<keyword evidence="1" id="KW-0732">Signal</keyword>
<sequence length="367" mass="39273">MKILSRAVLRGRATALVGLAAACGMLGMFGPTAPAAHAATAPPHFADGFGLTVVSQPKWVDDKERTFVVTVKSDQVPTYDAMPGQVPGEHVVMVTVPAGYDGAAGTHYPVLYNLHGRGDIPNSAWTQDFAEQSAKDEPLITVSPNGGGHGWYANWQNPGSRGRQNWETFHLDQVIPFIDANLKTIPAKEGRAIVGHSMGGFGAFHYAEDRPELFSYVGSFSGGLDLQDPLLRAAVVGGGVLPDSGTPFAMPDAVFGLPVWPLDRVWNEASPAQHVEKLRGMGVAMYSGDGGNLTDKPIQAVFEYGAHRTAVTTAANLKAAGIPYRFVDYGNGSTWAEGCTGKHAQYPCLQADMNDYVKLIMKRLQHP</sequence>
<dbReference type="PROSITE" id="PS51257">
    <property type="entry name" value="PROKAR_LIPOPROTEIN"/>
    <property type="match status" value="1"/>
</dbReference>
<name>A0A3Q9KBQ5_9ACTN</name>
<dbReference type="PANTHER" id="PTHR48098">
    <property type="entry name" value="ENTEROCHELIN ESTERASE-RELATED"/>
    <property type="match status" value="1"/>
</dbReference>
<organism evidence="2 3">
    <name type="scientific">Streptomyces lydicus</name>
    <dbReference type="NCBI Taxonomy" id="47763"/>
    <lineage>
        <taxon>Bacteria</taxon>
        <taxon>Bacillati</taxon>
        <taxon>Actinomycetota</taxon>
        <taxon>Actinomycetes</taxon>
        <taxon>Kitasatosporales</taxon>
        <taxon>Streptomycetaceae</taxon>
        <taxon>Streptomyces</taxon>
    </lineage>
</organism>
<dbReference type="Pfam" id="PF00756">
    <property type="entry name" value="Esterase"/>
    <property type="match status" value="1"/>
</dbReference>